<gene>
    <name evidence="10" type="ORF">O7A60_29845</name>
</gene>
<dbReference type="Pfam" id="PF00384">
    <property type="entry name" value="Molybdopterin"/>
    <property type="match status" value="1"/>
</dbReference>
<dbReference type="SUPFAM" id="SSF53706">
    <property type="entry name" value="Formate dehydrogenase/DMSO reductase, domains 1-3"/>
    <property type="match status" value="1"/>
</dbReference>
<comment type="caution">
    <text evidence="10">The sequence shown here is derived from an EMBL/GenBank/DDBJ whole genome shotgun (WGS) entry which is preliminary data.</text>
</comment>
<evidence type="ECO:0000256" key="1">
    <source>
        <dbReference type="ARBA" id="ARBA00001942"/>
    </source>
</evidence>
<evidence type="ECO:0000313" key="11">
    <source>
        <dbReference type="Proteomes" id="UP001387293"/>
    </source>
</evidence>
<feature type="domain" description="Molybdopterin oxidoreductase N-terminal" evidence="9">
    <location>
        <begin position="7"/>
        <end position="46"/>
    </location>
</feature>
<dbReference type="InterPro" id="IPR006657">
    <property type="entry name" value="MoPterin_dinucl-bd_dom"/>
</dbReference>
<keyword evidence="3" id="KW-0500">Molybdenum</keyword>
<dbReference type="CDD" id="cd02793">
    <property type="entry name" value="MopB_CT_DMSOR-BSOR-TMAOR"/>
    <property type="match status" value="1"/>
</dbReference>
<comment type="cofactor">
    <cofactor evidence="1">
        <name>Mo-bis(molybdopterin guanine dinucleotide)</name>
        <dbReference type="ChEBI" id="CHEBI:60539"/>
    </cofactor>
</comment>
<feature type="domain" description="Molybdopterin oxidoreductase" evidence="7">
    <location>
        <begin position="50"/>
        <end position="506"/>
    </location>
</feature>
<dbReference type="PROSITE" id="PS00490">
    <property type="entry name" value="MOLYBDOPTERIN_PROK_2"/>
    <property type="match status" value="1"/>
</dbReference>
<keyword evidence="5" id="KW-0574">Periplasm</keyword>
<evidence type="ECO:0000313" key="10">
    <source>
        <dbReference type="EMBL" id="MEI9412917.1"/>
    </source>
</evidence>
<dbReference type="CDD" id="cd02769">
    <property type="entry name" value="MopB_DMSOR-BSOR-TMAOR"/>
    <property type="match status" value="1"/>
</dbReference>
<dbReference type="Gene3D" id="3.90.55.10">
    <property type="entry name" value="Dimethylsulfoxide Reductase, domain 3"/>
    <property type="match status" value="1"/>
</dbReference>
<dbReference type="InterPro" id="IPR009010">
    <property type="entry name" value="Asp_de-COase-like_dom_sf"/>
</dbReference>
<sequence length="768" mass="84085">MSRRLSHAHWGAFEANLKDGRIVSVSPFGHDSHPSALMQSVPSAVHAASRVAQPMVREGYLLRGPGDLSRRRGAEPFVPVSWEEALQLVSQQLRSVKEEHGNKAIFGGSYGWSSAGRINHARTLVHRFLYGFGGCVDQVTNYSWGAAAVLLPHIVGGIEAVAGPVTDWPSIITNTKLMVLFGGAAEKNMLVTTGGAGNHESPGWLKQARDAGVEFVSISPLKRDCSDWVGAEWLPIRPGADTALMLAFAHTLIVNERVDRAFLDKYTVGYERFRDYVLGMADGKPKSPAWAASLTGIDADRIAGLALRMADARTMLSATWSLQRADHGEQPYWALIALAAMLGQVGLPGGGFGFGYGSINGMGTPRRPTSSPAMESGRNPLGLAIPVARMADLLLQPGATIPFNGKTITFPHIKLVYWAGGNPFHHHQDINRLVEAWDRPETIIVHEIWWTATARQADIVLPATTTYERDDIGASPRDRFMLAMPQLIEPVGQARNDYDIFSDLAGRLGFQEHFTEGRDIRGWIEYAYDLCRSRARTQNVDLPEFDKFWKDGFVEMPAPDEEFVLFGDFRADPIAHPLRTPSGRIEIFSETIAGFGYENCPGHPVWLPPKEWHSAKAAERFPLHLISNQPPTRLHSQLDDAKLSRESKVAGREPILINSIDAAARTIENGDTVRVFNDRGACLAGALLSSDVMEGVVQLASGAWYHPEAYATPGSLDLHGNPNVLTRDEGTSFLGQAPSAQSALVEVEKFTGERGPGNFEMPEVKQSQ</sequence>
<evidence type="ECO:0000256" key="5">
    <source>
        <dbReference type="ARBA" id="ARBA00022764"/>
    </source>
</evidence>
<evidence type="ECO:0000256" key="2">
    <source>
        <dbReference type="ARBA" id="ARBA00010312"/>
    </source>
</evidence>
<feature type="domain" description="Molybdopterin dinucleotide-binding" evidence="8">
    <location>
        <begin position="623"/>
        <end position="742"/>
    </location>
</feature>
<dbReference type="EMBL" id="JAPYKS010000042">
    <property type="protein sequence ID" value="MEI9412917.1"/>
    <property type="molecule type" value="Genomic_DNA"/>
</dbReference>
<comment type="similarity">
    <text evidence="2">Belongs to the prokaryotic molybdopterin-containing oxidoreductase family.</text>
</comment>
<dbReference type="InterPro" id="IPR050612">
    <property type="entry name" value="Prok_Mopterin_Oxidored"/>
</dbReference>
<dbReference type="InterPro" id="IPR006656">
    <property type="entry name" value="Mopterin_OxRdtase"/>
</dbReference>
<dbReference type="Pfam" id="PF18364">
    <property type="entry name" value="Molybdopterin_N"/>
    <property type="match status" value="1"/>
</dbReference>
<name>A0ABU8L4K7_9HYPH</name>
<dbReference type="PANTHER" id="PTHR43742:SF10">
    <property type="entry name" value="TRIMETHYLAMINE-N-OXIDE REDUCTASE 2"/>
    <property type="match status" value="1"/>
</dbReference>
<dbReference type="Proteomes" id="UP001387293">
    <property type="component" value="Unassembled WGS sequence"/>
</dbReference>
<accession>A0ABU8L4K7</accession>
<dbReference type="Gene3D" id="2.40.40.20">
    <property type="match status" value="1"/>
</dbReference>
<evidence type="ECO:0000256" key="6">
    <source>
        <dbReference type="ARBA" id="ARBA00023002"/>
    </source>
</evidence>
<evidence type="ECO:0000259" key="9">
    <source>
        <dbReference type="Pfam" id="PF18364"/>
    </source>
</evidence>
<evidence type="ECO:0000259" key="7">
    <source>
        <dbReference type="Pfam" id="PF00384"/>
    </source>
</evidence>
<dbReference type="PANTHER" id="PTHR43742">
    <property type="entry name" value="TRIMETHYLAMINE-N-OXIDE REDUCTASE"/>
    <property type="match status" value="1"/>
</dbReference>
<evidence type="ECO:0000259" key="8">
    <source>
        <dbReference type="Pfam" id="PF01568"/>
    </source>
</evidence>
<dbReference type="InterPro" id="IPR006655">
    <property type="entry name" value="Mopterin_OxRdtase_prok_CS"/>
</dbReference>
<dbReference type="Gene3D" id="3.40.50.740">
    <property type="match status" value="1"/>
</dbReference>
<proteinExistence type="inferred from homology"/>
<keyword evidence="4" id="KW-0479">Metal-binding</keyword>
<dbReference type="InterPro" id="IPR041460">
    <property type="entry name" value="Molybdopterin_N"/>
</dbReference>
<dbReference type="InterPro" id="IPR041954">
    <property type="entry name" value="CT_DMSOR/BSOR/TMAOR"/>
</dbReference>
<dbReference type="Pfam" id="PF01568">
    <property type="entry name" value="Molydop_binding"/>
    <property type="match status" value="1"/>
</dbReference>
<evidence type="ECO:0000256" key="3">
    <source>
        <dbReference type="ARBA" id="ARBA00022505"/>
    </source>
</evidence>
<reference evidence="10 11" key="1">
    <citation type="submission" date="2022-12" db="EMBL/GenBank/DDBJ databases">
        <authorList>
            <person name="Muema E."/>
        </authorList>
    </citation>
    <scope>NUCLEOTIDE SEQUENCE [LARGE SCALE GENOMIC DNA]</scope>
    <source>
        <strain evidence="11">1326</strain>
    </source>
</reference>
<dbReference type="PROSITE" id="PS00932">
    <property type="entry name" value="MOLYBDOPTERIN_PROK_3"/>
    <property type="match status" value="1"/>
</dbReference>
<organism evidence="10 11">
    <name type="scientific">Mesorhizobium salmacidum</name>
    <dbReference type="NCBI Taxonomy" id="3015171"/>
    <lineage>
        <taxon>Bacteria</taxon>
        <taxon>Pseudomonadati</taxon>
        <taxon>Pseudomonadota</taxon>
        <taxon>Alphaproteobacteria</taxon>
        <taxon>Hyphomicrobiales</taxon>
        <taxon>Phyllobacteriaceae</taxon>
        <taxon>Mesorhizobium</taxon>
    </lineage>
</organism>
<keyword evidence="11" id="KW-1185">Reference proteome</keyword>
<keyword evidence="6" id="KW-0560">Oxidoreductase</keyword>
<protein>
    <submittedName>
        <fullName evidence="10">Molybdopterin-dependent oxidoreductase</fullName>
    </submittedName>
</protein>
<evidence type="ECO:0000256" key="4">
    <source>
        <dbReference type="ARBA" id="ARBA00022723"/>
    </source>
</evidence>
<dbReference type="SUPFAM" id="SSF50692">
    <property type="entry name" value="ADC-like"/>
    <property type="match status" value="1"/>
</dbReference>
<dbReference type="RefSeq" id="WP_337109264.1">
    <property type="nucleotide sequence ID" value="NZ_JAPYKS010000042.1"/>
</dbReference>
<dbReference type="Gene3D" id="3.40.228.10">
    <property type="entry name" value="Dimethylsulfoxide Reductase, domain 2"/>
    <property type="match status" value="1"/>
</dbReference>